<dbReference type="CDD" id="cd02440">
    <property type="entry name" value="AdoMet_MTases"/>
    <property type="match status" value="1"/>
</dbReference>
<dbReference type="Gene3D" id="3.40.50.150">
    <property type="entry name" value="Vaccinia Virus protein VP39"/>
    <property type="match status" value="1"/>
</dbReference>
<keyword evidence="2" id="KW-0808">Transferase</keyword>
<evidence type="ECO:0000313" key="3">
    <source>
        <dbReference type="Proteomes" id="UP001596074"/>
    </source>
</evidence>
<feature type="domain" description="Methyltransferase FkbM" evidence="1">
    <location>
        <begin position="111"/>
        <end position="274"/>
    </location>
</feature>
<protein>
    <submittedName>
        <fullName evidence="2">FkbM family methyltransferase</fullName>
    </submittedName>
</protein>
<evidence type="ECO:0000259" key="1">
    <source>
        <dbReference type="Pfam" id="PF05050"/>
    </source>
</evidence>
<comment type="caution">
    <text evidence="2">The sequence shown here is derived from an EMBL/GenBank/DDBJ whole genome shotgun (WGS) entry which is preliminary data.</text>
</comment>
<dbReference type="GO" id="GO:0008168">
    <property type="term" value="F:methyltransferase activity"/>
    <property type="evidence" value="ECO:0007669"/>
    <property type="project" value="UniProtKB-KW"/>
</dbReference>
<dbReference type="SUPFAM" id="SSF53335">
    <property type="entry name" value="S-adenosyl-L-methionine-dependent methyltransferases"/>
    <property type="match status" value="1"/>
</dbReference>
<dbReference type="PANTHER" id="PTHR34203">
    <property type="entry name" value="METHYLTRANSFERASE, FKBM FAMILY PROTEIN"/>
    <property type="match status" value="1"/>
</dbReference>
<dbReference type="RefSeq" id="WP_378287058.1">
    <property type="nucleotide sequence ID" value="NZ_JBHSON010000065.1"/>
</dbReference>
<dbReference type="GO" id="GO:0032259">
    <property type="term" value="P:methylation"/>
    <property type="evidence" value="ECO:0007669"/>
    <property type="project" value="UniProtKB-KW"/>
</dbReference>
<dbReference type="InterPro" id="IPR052514">
    <property type="entry name" value="SAM-dependent_MTase"/>
</dbReference>
<sequence>MALPLSVRLRVWARIALARLLTAVPMRVAVAVRDRNAASGHRFWKSLAGILRHRPLSPLTEFPLPDNREVRLAAARSRLVQLLFWYGEGGYEGAETHWWRVLCGRATRILEVGANIGYYTVQGARAAPGVPYTAVEANPESAEIVGRNVELNGLAGVTVVQAAVVGDGAPATMELALPDQERYAAPTGAYLATGTEGIAGRPASAAVTVPTVAMSALVEGVDLVKLDIEGYEANVLESVRPWLLEARPTIVVEVLKEAHRLRRILRELRDAGYTVHAIGERGLHPITDEELDADAPLPRYGSRDVILLPPGREPLG</sequence>
<dbReference type="Pfam" id="PF05050">
    <property type="entry name" value="Methyltransf_21"/>
    <property type="match status" value="1"/>
</dbReference>
<evidence type="ECO:0000313" key="2">
    <source>
        <dbReference type="EMBL" id="MFC5751179.1"/>
    </source>
</evidence>
<dbReference type="EMBL" id="JBHSON010000065">
    <property type="protein sequence ID" value="MFC5751179.1"/>
    <property type="molecule type" value="Genomic_DNA"/>
</dbReference>
<dbReference type="InterPro" id="IPR029063">
    <property type="entry name" value="SAM-dependent_MTases_sf"/>
</dbReference>
<gene>
    <name evidence="2" type="ORF">ACFPZN_36660</name>
</gene>
<reference evidence="3" key="1">
    <citation type="journal article" date="2019" name="Int. J. Syst. Evol. Microbiol.">
        <title>The Global Catalogue of Microorganisms (GCM) 10K type strain sequencing project: providing services to taxonomists for standard genome sequencing and annotation.</title>
        <authorList>
            <consortium name="The Broad Institute Genomics Platform"/>
            <consortium name="The Broad Institute Genome Sequencing Center for Infectious Disease"/>
            <person name="Wu L."/>
            <person name="Ma J."/>
        </authorList>
    </citation>
    <scope>NUCLEOTIDE SEQUENCE [LARGE SCALE GENOMIC DNA]</scope>
    <source>
        <strain evidence="3">KCTC 42087</strain>
    </source>
</reference>
<dbReference type="NCBIfam" id="TIGR01444">
    <property type="entry name" value="fkbM_fam"/>
    <property type="match status" value="1"/>
</dbReference>
<dbReference type="PANTHER" id="PTHR34203:SF15">
    <property type="entry name" value="SLL1173 PROTEIN"/>
    <property type="match status" value="1"/>
</dbReference>
<keyword evidence="3" id="KW-1185">Reference proteome</keyword>
<organism evidence="2 3">
    <name type="scientific">Actinomadura rugatobispora</name>
    <dbReference type="NCBI Taxonomy" id="1994"/>
    <lineage>
        <taxon>Bacteria</taxon>
        <taxon>Bacillati</taxon>
        <taxon>Actinomycetota</taxon>
        <taxon>Actinomycetes</taxon>
        <taxon>Streptosporangiales</taxon>
        <taxon>Thermomonosporaceae</taxon>
        <taxon>Actinomadura</taxon>
    </lineage>
</organism>
<name>A0ABW1AA64_9ACTN</name>
<dbReference type="Proteomes" id="UP001596074">
    <property type="component" value="Unassembled WGS sequence"/>
</dbReference>
<keyword evidence="2" id="KW-0489">Methyltransferase</keyword>
<dbReference type="InterPro" id="IPR006342">
    <property type="entry name" value="FkbM_mtfrase"/>
</dbReference>
<accession>A0ABW1AA64</accession>
<proteinExistence type="predicted"/>